<feature type="domain" description="C2H2-type" evidence="17">
    <location>
        <begin position="301"/>
        <end position="330"/>
    </location>
</feature>
<gene>
    <name evidence="19" type="primary">Vezf1</name>
    <name evidence="19" type="ORF">GTO95_0003972</name>
</gene>
<evidence type="ECO:0000256" key="5">
    <source>
        <dbReference type="ARBA" id="ARBA00022771"/>
    </source>
</evidence>
<comment type="caution">
    <text evidence="19">The sequence shown here is derived from an EMBL/GenBank/DDBJ whole genome shotgun (WGS) entry which is preliminary data.</text>
</comment>
<keyword evidence="10" id="KW-0539">Nucleus</keyword>
<dbReference type="CDD" id="cd14366">
    <property type="entry name" value="CUE_CUED1"/>
    <property type="match status" value="1"/>
</dbReference>
<dbReference type="PANTHER" id="PTHR13467">
    <property type="entry name" value="CUE DOMAIN CONTAINING PROTEIN 1"/>
    <property type="match status" value="1"/>
</dbReference>
<dbReference type="FunFam" id="3.30.160.60:FF:000095">
    <property type="entry name" value="Vascular endothelial zinc finger 1"/>
    <property type="match status" value="1"/>
</dbReference>
<evidence type="ECO:0000259" key="17">
    <source>
        <dbReference type="PROSITE" id="PS50157"/>
    </source>
</evidence>
<dbReference type="PROSITE" id="PS00028">
    <property type="entry name" value="ZINC_FINGER_C2H2_1"/>
    <property type="match status" value="5"/>
</dbReference>
<dbReference type="PANTHER" id="PTHR13467:SF3">
    <property type="entry name" value="CUE DOMAIN-CONTAINING PROTEIN 1"/>
    <property type="match status" value="1"/>
</dbReference>
<dbReference type="Gene3D" id="3.30.160.60">
    <property type="entry name" value="Classic Zinc Finger"/>
    <property type="match status" value="5"/>
</dbReference>
<reference evidence="19" key="1">
    <citation type="journal article" date="2021" name="Cell">
        <title>Tracing the genetic footprints of vertebrate landing in non-teleost ray-finned fishes.</title>
        <authorList>
            <person name="Bi X."/>
            <person name="Wang K."/>
            <person name="Yang L."/>
            <person name="Pan H."/>
            <person name="Jiang H."/>
            <person name="Wei Q."/>
            <person name="Fang M."/>
            <person name="Yu H."/>
            <person name="Zhu C."/>
            <person name="Cai Y."/>
            <person name="He Y."/>
            <person name="Gan X."/>
            <person name="Zeng H."/>
            <person name="Yu D."/>
            <person name="Zhu Y."/>
            <person name="Jiang H."/>
            <person name="Qiu Q."/>
            <person name="Yang H."/>
            <person name="Zhang Y.E."/>
            <person name="Wang W."/>
            <person name="Zhu M."/>
            <person name="He S."/>
            <person name="Zhang G."/>
        </authorList>
    </citation>
    <scope>NUCLEOTIDE SEQUENCE</scope>
    <source>
        <strain evidence="19">Allg_001</strain>
    </source>
</reference>
<feature type="non-terminal residue" evidence="19">
    <location>
        <position position="1"/>
    </location>
</feature>
<dbReference type="InterPro" id="IPR003892">
    <property type="entry name" value="CUE"/>
</dbReference>
<dbReference type="AlphaFoldDB" id="A0A8J7NW78"/>
<evidence type="ECO:0000256" key="4">
    <source>
        <dbReference type="ARBA" id="ARBA00022737"/>
    </source>
</evidence>
<dbReference type="InterPro" id="IPR040195">
    <property type="entry name" value="CUE_CUED1"/>
</dbReference>
<evidence type="ECO:0000256" key="12">
    <source>
        <dbReference type="ARBA" id="ARBA00071313"/>
    </source>
</evidence>
<evidence type="ECO:0000313" key="19">
    <source>
        <dbReference type="EMBL" id="MBN3319926.1"/>
    </source>
</evidence>
<dbReference type="SMART" id="SM00546">
    <property type="entry name" value="CUE"/>
    <property type="match status" value="1"/>
</dbReference>
<dbReference type="GO" id="GO:0045893">
    <property type="term" value="P:positive regulation of DNA-templated transcription"/>
    <property type="evidence" value="ECO:0007669"/>
    <property type="project" value="UniProtKB-ARBA"/>
</dbReference>
<organism evidence="19 20">
    <name type="scientific">Atractosteus spatula</name>
    <name type="common">Alligator gar</name>
    <name type="synonym">Lepisosteus spatula</name>
    <dbReference type="NCBI Taxonomy" id="7917"/>
    <lineage>
        <taxon>Eukaryota</taxon>
        <taxon>Metazoa</taxon>
        <taxon>Chordata</taxon>
        <taxon>Craniata</taxon>
        <taxon>Vertebrata</taxon>
        <taxon>Euteleostomi</taxon>
        <taxon>Actinopterygii</taxon>
        <taxon>Neopterygii</taxon>
        <taxon>Holostei</taxon>
        <taxon>Semionotiformes</taxon>
        <taxon>Lepisosteidae</taxon>
        <taxon>Atractosteus</taxon>
    </lineage>
</organism>
<comment type="subunit">
    <text evidence="11">Interacts with BPTF.</text>
</comment>
<dbReference type="Pfam" id="PF00096">
    <property type="entry name" value="zf-C2H2"/>
    <property type="match status" value="3"/>
</dbReference>
<dbReference type="Pfam" id="PF02845">
    <property type="entry name" value="CUE"/>
    <property type="match status" value="1"/>
</dbReference>
<dbReference type="InterPro" id="IPR009060">
    <property type="entry name" value="UBA-like_sf"/>
</dbReference>
<dbReference type="FunFam" id="3.30.160.60:FF:000859">
    <property type="entry name" value="myc-associated zinc finger protein isoform X2"/>
    <property type="match status" value="1"/>
</dbReference>
<feature type="region of interest" description="Disordered" evidence="16">
    <location>
        <begin position="168"/>
        <end position="214"/>
    </location>
</feature>
<evidence type="ECO:0000256" key="3">
    <source>
        <dbReference type="ARBA" id="ARBA00022723"/>
    </source>
</evidence>
<evidence type="ECO:0000259" key="18">
    <source>
        <dbReference type="PROSITE" id="PS51140"/>
    </source>
</evidence>
<dbReference type="InterPro" id="IPR036236">
    <property type="entry name" value="Znf_C2H2_sf"/>
</dbReference>
<name>A0A8J7NW78_ATRSP</name>
<feature type="compositionally biased region" description="Low complexity" evidence="16">
    <location>
        <begin position="183"/>
        <end position="202"/>
    </location>
</feature>
<dbReference type="Gene3D" id="1.10.8.10">
    <property type="entry name" value="DNA helicase RuvA subunit, C-terminal domain"/>
    <property type="match status" value="1"/>
</dbReference>
<feature type="domain" description="C2H2-type" evidence="17">
    <location>
        <begin position="94"/>
        <end position="121"/>
    </location>
</feature>
<keyword evidence="8" id="KW-0238">DNA-binding</keyword>
<proteinExistence type="predicted"/>
<dbReference type="FunFam" id="3.30.160.60:FF:000780">
    <property type="entry name" value="myc-associated zinc finger protein isoform X1"/>
    <property type="match status" value="1"/>
</dbReference>
<protein>
    <recommendedName>
        <fullName evidence="12">Myc-associated zinc finger protein</fullName>
    </recommendedName>
    <alternativeName>
        <fullName evidence="13">Pur-1</fullName>
    </alternativeName>
    <alternativeName>
        <fullName evidence="14">Purine-binding transcription factor</fullName>
    </alternativeName>
</protein>
<feature type="domain" description="C2H2-type" evidence="17">
    <location>
        <begin position="272"/>
        <end position="300"/>
    </location>
</feature>
<evidence type="ECO:0000256" key="7">
    <source>
        <dbReference type="ARBA" id="ARBA00023015"/>
    </source>
</evidence>
<dbReference type="GO" id="GO:0000981">
    <property type="term" value="F:DNA-binding transcription factor activity, RNA polymerase II-specific"/>
    <property type="evidence" value="ECO:0007669"/>
    <property type="project" value="UniProtKB-ARBA"/>
</dbReference>
<feature type="domain" description="C2H2-type" evidence="17">
    <location>
        <begin position="214"/>
        <end position="241"/>
    </location>
</feature>
<keyword evidence="2" id="KW-0597">Phosphoprotein</keyword>
<evidence type="ECO:0000256" key="11">
    <source>
        <dbReference type="ARBA" id="ARBA00066158"/>
    </source>
</evidence>
<keyword evidence="7" id="KW-0805">Transcription regulation</keyword>
<keyword evidence="6" id="KW-0862">Zinc</keyword>
<dbReference type="GO" id="GO:0000978">
    <property type="term" value="F:RNA polymerase II cis-regulatory region sequence-specific DNA binding"/>
    <property type="evidence" value="ECO:0007669"/>
    <property type="project" value="UniProtKB-ARBA"/>
</dbReference>
<evidence type="ECO:0000256" key="15">
    <source>
        <dbReference type="PROSITE-ProRule" id="PRU00042"/>
    </source>
</evidence>
<evidence type="ECO:0000256" key="8">
    <source>
        <dbReference type="ARBA" id="ARBA00023125"/>
    </source>
</evidence>
<evidence type="ECO:0000256" key="6">
    <source>
        <dbReference type="ARBA" id="ARBA00022833"/>
    </source>
</evidence>
<dbReference type="PROSITE" id="PS50157">
    <property type="entry name" value="ZINC_FINGER_C2H2_2"/>
    <property type="match status" value="5"/>
</dbReference>
<dbReference type="SUPFAM" id="SSF57667">
    <property type="entry name" value="beta-beta-alpha zinc fingers"/>
    <property type="match status" value="4"/>
</dbReference>
<sequence length="946" mass="104718">LARSFQLGLLSVPQANEALHHQHQVAQNSLLPLLNSGADQQDQKPVLPIPLDQKPPASAAELLKDNVASGTGGGAGAGGGVPVVKKEQKTKTPFICGYCNKAFRDSYHLRRHESCHTGVKMVSRPKKTAQTAPTMVPLISTVPRENSTNPSYVSTIAGILTTATTSVSTGSSIMSPTSMPNVQQQQQQQQQAQQQQAQQQAAPKKPAKPVKKNHGCEMCGKAFRDVYHLNRHKLSHSDEKPFECPICQQRFKRKDRMTYHVRSHEGGINKPYICSVCGKGFSRPDHLSCHVKHVHSTERPFKCQVTACTAAFATKDRLRSHMIRHEGKVTCNICGKMLSAAYITSHLKTHGQTNFNTSCNKERNCLEDRGKRAALEWVVFCPGSVPVDILVFLLVSGSLREQPLGHRMGILAKCGRTETACPGTLFSQDNNLFHNRTTAGALNLAARFLVVSLSGFTALFSHLMWTSSAGWETQPSSAWKHYTYERDRRSGLGAWQWSTTGGHKERKKSSTCVYTTSCWSHIQKASQVKRHVVLVTAVSYVIYGMQCLQVAEVTFHVCYLRNASDVWNNGTIHPQPILFAARRREWELKPRHTKASRAARRRRRSRRGDLWLTLFRMTSLFRRSSSSSSSGGGGGSANGGGSRGGAAPAGELNNSRPARQVRRLEFNQAMEDFKTMFPSMDYEVIECVLRANNGAVDATIDQLLQMSIDGPGSTDSSDSEDSIPPEILERTLEPDSSDEEPPPVYSPPTYDMHIYDRKYPEAPPTPPPRFDALPPTATRPQRSYRNWNPPLLGNLPDDFLRILPQQMDSVQKSQGGLPPPASSSSSSSSSVTQQLAPVAVATEQERKLKQYLEDERIALFLQNEEFMRELQRNREFLIALERDRLKYESKKSRSNHSSASMENSTAGDLCASGSGEACTAVSDDALFRDKLKHMGKCKCPFLGSGD</sequence>
<evidence type="ECO:0000256" key="16">
    <source>
        <dbReference type="SAM" id="MobiDB-lite"/>
    </source>
</evidence>
<feature type="region of interest" description="Disordered" evidence="16">
    <location>
        <begin position="730"/>
        <end position="789"/>
    </location>
</feature>
<dbReference type="EMBL" id="JAAWVO010048770">
    <property type="protein sequence ID" value="MBN3319926.1"/>
    <property type="molecule type" value="Genomic_DNA"/>
</dbReference>
<feature type="region of interest" description="Disordered" evidence="16">
    <location>
        <begin position="623"/>
        <end position="658"/>
    </location>
</feature>
<keyword evidence="20" id="KW-1185">Reference proteome</keyword>
<dbReference type="GO" id="GO:0005634">
    <property type="term" value="C:nucleus"/>
    <property type="evidence" value="ECO:0007669"/>
    <property type="project" value="UniProtKB-SubCell"/>
</dbReference>
<dbReference type="FunFam" id="3.30.160.60:FF:001404">
    <property type="entry name" value="vascular endothelial zinc finger 1-like isoform X1"/>
    <property type="match status" value="1"/>
</dbReference>
<comment type="subcellular location">
    <subcellularLocation>
        <location evidence="1">Nucleus</location>
    </subcellularLocation>
</comment>
<dbReference type="SUPFAM" id="SSF46934">
    <property type="entry name" value="UBA-like"/>
    <property type="match status" value="1"/>
</dbReference>
<dbReference type="PROSITE" id="PS51140">
    <property type="entry name" value="CUE"/>
    <property type="match status" value="1"/>
</dbReference>
<dbReference type="Proteomes" id="UP000736164">
    <property type="component" value="Unassembled WGS sequence"/>
</dbReference>
<evidence type="ECO:0000256" key="2">
    <source>
        <dbReference type="ARBA" id="ARBA00022553"/>
    </source>
</evidence>
<feature type="compositionally biased region" description="Polar residues" evidence="16">
    <location>
        <begin position="173"/>
        <end position="182"/>
    </location>
</feature>
<evidence type="ECO:0000256" key="14">
    <source>
        <dbReference type="ARBA" id="ARBA00082285"/>
    </source>
</evidence>
<evidence type="ECO:0000256" key="10">
    <source>
        <dbReference type="ARBA" id="ARBA00023242"/>
    </source>
</evidence>
<keyword evidence="3" id="KW-0479">Metal-binding</keyword>
<evidence type="ECO:0000256" key="13">
    <source>
        <dbReference type="ARBA" id="ARBA00080469"/>
    </source>
</evidence>
<dbReference type="InterPro" id="IPR013087">
    <property type="entry name" value="Znf_C2H2_type"/>
</dbReference>
<feature type="compositionally biased region" description="Gly residues" evidence="16">
    <location>
        <begin position="630"/>
        <end position="644"/>
    </location>
</feature>
<keyword evidence="4" id="KW-0677">Repeat</keyword>
<evidence type="ECO:0000313" key="20">
    <source>
        <dbReference type="Proteomes" id="UP000736164"/>
    </source>
</evidence>
<feature type="region of interest" description="Disordered" evidence="16">
    <location>
        <begin position="888"/>
        <end position="909"/>
    </location>
</feature>
<feature type="region of interest" description="Disordered" evidence="16">
    <location>
        <begin position="809"/>
        <end position="837"/>
    </location>
</feature>
<evidence type="ECO:0000256" key="9">
    <source>
        <dbReference type="ARBA" id="ARBA00023163"/>
    </source>
</evidence>
<feature type="domain" description="C2H2-type" evidence="17">
    <location>
        <begin position="242"/>
        <end position="266"/>
    </location>
</feature>
<accession>A0A8J7NW78</accession>
<keyword evidence="5 15" id="KW-0863">Zinc-finger</keyword>
<dbReference type="SMART" id="SM00355">
    <property type="entry name" value="ZnF_C2H2"/>
    <property type="match status" value="6"/>
</dbReference>
<feature type="domain" description="CUE" evidence="18">
    <location>
        <begin position="665"/>
        <end position="708"/>
    </location>
</feature>
<keyword evidence="9" id="KW-0804">Transcription</keyword>
<dbReference type="GO" id="GO:0008270">
    <property type="term" value="F:zinc ion binding"/>
    <property type="evidence" value="ECO:0007669"/>
    <property type="project" value="UniProtKB-KW"/>
</dbReference>
<evidence type="ECO:0000256" key="1">
    <source>
        <dbReference type="ARBA" id="ARBA00004123"/>
    </source>
</evidence>
<dbReference type="GO" id="GO:0043130">
    <property type="term" value="F:ubiquitin binding"/>
    <property type="evidence" value="ECO:0007669"/>
    <property type="project" value="InterPro"/>
</dbReference>
<dbReference type="FunFam" id="3.30.160.60:FF:000108">
    <property type="entry name" value="Vascular endothelial zinc finger 1"/>
    <property type="match status" value="1"/>
</dbReference>
<feature type="non-terminal residue" evidence="19">
    <location>
        <position position="946"/>
    </location>
</feature>
<dbReference type="InterPro" id="IPR040192">
    <property type="entry name" value="CUEDC1"/>
</dbReference>